<comment type="caution">
    <text evidence="2">The sequence shown here is derived from an EMBL/GenBank/DDBJ whole genome shotgun (WGS) entry which is preliminary data.</text>
</comment>
<dbReference type="PANTHER" id="PTHR21719">
    <property type="entry name" value="FI06402P-RELATED"/>
    <property type="match status" value="1"/>
</dbReference>
<accession>A0AAW1VGD7</accession>
<keyword evidence="1" id="KW-0732">Signal</keyword>
<gene>
    <name evidence="2" type="ORF">WA026_021021</name>
</gene>
<dbReference type="SUPFAM" id="SSF57501">
    <property type="entry name" value="Cystine-knot cytokines"/>
    <property type="match status" value="1"/>
</dbReference>
<dbReference type="InterPro" id="IPR029034">
    <property type="entry name" value="Cystine-knot_cytokine"/>
</dbReference>
<dbReference type="EMBL" id="JARQZJ010000136">
    <property type="protein sequence ID" value="KAK9892644.1"/>
    <property type="molecule type" value="Genomic_DNA"/>
</dbReference>
<evidence type="ECO:0008006" key="4">
    <source>
        <dbReference type="Google" id="ProtNLM"/>
    </source>
</evidence>
<evidence type="ECO:0000256" key="1">
    <source>
        <dbReference type="SAM" id="SignalP"/>
    </source>
</evidence>
<name>A0AAW1VGD7_9CUCU</name>
<feature type="signal peptide" evidence="1">
    <location>
        <begin position="1"/>
        <end position="24"/>
    </location>
</feature>
<sequence length="167" mass="19022">MFSPKVVQFYGLFLALVLSQIGLGENSVTNTKWIRHNQRVELFVCREPQARSIRFEELAEDRIAIKAVDTQHVPNAFNRMLETISDMCPRDLLNSFSVYPTETILHRCQQSGACKGRKGCLPTKMDEIKLIFAVTSFDVDPTVRYVEVITTNHTACACQNIKDKPKK</sequence>
<dbReference type="Proteomes" id="UP001431783">
    <property type="component" value="Unassembled WGS sequence"/>
</dbReference>
<dbReference type="PANTHER" id="PTHR21719:SF1">
    <property type="entry name" value="FI06402P-RELATED"/>
    <property type="match status" value="1"/>
</dbReference>
<feature type="chain" id="PRO_5043542260" description="Platelet-derived growth factor (PDGF) family profile domain-containing protein" evidence="1">
    <location>
        <begin position="25"/>
        <end position="167"/>
    </location>
</feature>
<evidence type="ECO:0000313" key="3">
    <source>
        <dbReference type="Proteomes" id="UP001431783"/>
    </source>
</evidence>
<proteinExistence type="predicted"/>
<evidence type="ECO:0000313" key="2">
    <source>
        <dbReference type="EMBL" id="KAK9892644.1"/>
    </source>
</evidence>
<organism evidence="2 3">
    <name type="scientific">Henosepilachna vigintioctopunctata</name>
    <dbReference type="NCBI Taxonomy" id="420089"/>
    <lineage>
        <taxon>Eukaryota</taxon>
        <taxon>Metazoa</taxon>
        <taxon>Ecdysozoa</taxon>
        <taxon>Arthropoda</taxon>
        <taxon>Hexapoda</taxon>
        <taxon>Insecta</taxon>
        <taxon>Pterygota</taxon>
        <taxon>Neoptera</taxon>
        <taxon>Endopterygota</taxon>
        <taxon>Coleoptera</taxon>
        <taxon>Polyphaga</taxon>
        <taxon>Cucujiformia</taxon>
        <taxon>Coccinelloidea</taxon>
        <taxon>Coccinellidae</taxon>
        <taxon>Epilachninae</taxon>
        <taxon>Epilachnini</taxon>
        <taxon>Henosepilachna</taxon>
    </lineage>
</organism>
<dbReference type="GO" id="GO:0035099">
    <property type="term" value="P:hemocyte migration"/>
    <property type="evidence" value="ECO:0007669"/>
    <property type="project" value="TreeGrafter"/>
</dbReference>
<dbReference type="AlphaFoldDB" id="A0AAW1VGD7"/>
<reference evidence="2 3" key="1">
    <citation type="submission" date="2023-03" db="EMBL/GenBank/DDBJ databases">
        <title>Genome insight into feeding habits of ladybird beetles.</title>
        <authorList>
            <person name="Li H.-S."/>
            <person name="Huang Y.-H."/>
            <person name="Pang H."/>
        </authorList>
    </citation>
    <scope>NUCLEOTIDE SEQUENCE [LARGE SCALE GENOMIC DNA]</scope>
    <source>
        <strain evidence="2">SYSU_2023b</strain>
        <tissue evidence="2">Whole body</tissue>
    </source>
</reference>
<keyword evidence="3" id="KW-1185">Reference proteome</keyword>
<protein>
    <recommendedName>
        <fullName evidence="4">Platelet-derived growth factor (PDGF) family profile domain-containing protein</fullName>
    </recommendedName>
</protein>
<dbReference type="Gene3D" id="2.10.90.10">
    <property type="entry name" value="Cystine-knot cytokines"/>
    <property type="match status" value="1"/>
</dbReference>